<evidence type="ECO:0000313" key="4">
    <source>
        <dbReference type="Proteomes" id="UP000292554"/>
    </source>
</evidence>
<name>A0ABY2AGT4_9GAMM</name>
<proteinExistence type="predicted"/>
<evidence type="ECO:0000256" key="1">
    <source>
        <dbReference type="PROSITE-ProRule" id="PRU00325"/>
    </source>
</evidence>
<gene>
    <name evidence="3" type="ORF">EZV61_17205</name>
</gene>
<dbReference type="InterPro" id="IPR007527">
    <property type="entry name" value="Znf_SWIM"/>
</dbReference>
<sequence>MDREQVLALAPDTASVKAAAKLESLSKWQLLAQNERAIWGECKGSGKKPYLTRIDRDGHAFKCSCPSRKFPCKHGLALFLLFVDNSSAFTDGGLSPDWVQEWLDGRDKRADKAEAKASQQAKADPEAQKKRQLKRDDKILAGVTELSLWLQDLIRTGIAELPNKPYRYWDQLAARMVDAQAPGLATWLNRISHIVAGGDAMAETTAELAKLHLFLQACQKQESLSALSADIKSLLGISLPEAEVRHQPAVEDEWLVIAKRQSEENGLIQQSCWLYGLQRGEFAKSIQYAHDTQRAKLANDWFVGNVLNGAIHYYPSATPLRCCVGTYQTSQCAEDFKPSGDKGLSRYTELMSLNPWLGLRPVVLCNVIPVYQQERLYFVMDDDPGRALSASAKNIDIARLLVLSGGHSVTLFADWDGQQLYPLSIYAQGNVIALDITRDS</sequence>
<keyword evidence="4" id="KW-1185">Reference proteome</keyword>
<reference evidence="3 4" key="1">
    <citation type="submission" date="2019-02" db="EMBL/GenBank/DDBJ databases">
        <title>Corallincola luteus sp. nov., a marine bacterium isolated from surface sediment of Bohai Sea in China.</title>
        <authorList>
            <person name="Ren Q."/>
        </authorList>
    </citation>
    <scope>NUCLEOTIDE SEQUENCE [LARGE SCALE GENOMIC DNA]</scope>
    <source>
        <strain evidence="3 4">DASS28</strain>
    </source>
</reference>
<evidence type="ECO:0000313" key="3">
    <source>
        <dbReference type="EMBL" id="TCI01708.1"/>
    </source>
</evidence>
<accession>A0ABY2AGT4</accession>
<comment type="caution">
    <text evidence="3">The sequence shown here is derived from an EMBL/GenBank/DDBJ whole genome shotgun (WGS) entry which is preliminary data.</text>
</comment>
<organism evidence="3 4">
    <name type="scientific">Corallincola luteus</name>
    <dbReference type="NCBI Taxonomy" id="1775177"/>
    <lineage>
        <taxon>Bacteria</taxon>
        <taxon>Pseudomonadati</taxon>
        <taxon>Pseudomonadota</taxon>
        <taxon>Gammaproteobacteria</taxon>
        <taxon>Alteromonadales</taxon>
        <taxon>Psychromonadaceae</taxon>
        <taxon>Corallincola</taxon>
    </lineage>
</organism>
<protein>
    <submittedName>
        <fullName evidence="3">SWIM zinc finger family protein</fullName>
    </submittedName>
</protein>
<evidence type="ECO:0000259" key="2">
    <source>
        <dbReference type="PROSITE" id="PS50966"/>
    </source>
</evidence>
<keyword evidence="1" id="KW-0863">Zinc-finger</keyword>
<dbReference type="RefSeq" id="WP_131417194.1">
    <property type="nucleotide sequence ID" value="NZ_SJXE01000011.1"/>
</dbReference>
<dbReference type="EMBL" id="SJXE01000011">
    <property type="protein sequence ID" value="TCI01708.1"/>
    <property type="molecule type" value="Genomic_DNA"/>
</dbReference>
<feature type="domain" description="SWIM-type" evidence="2">
    <location>
        <begin position="50"/>
        <end position="83"/>
    </location>
</feature>
<dbReference type="Proteomes" id="UP000292554">
    <property type="component" value="Unassembled WGS sequence"/>
</dbReference>
<dbReference type="Pfam" id="PF04434">
    <property type="entry name" value="SWIM"/>
    <property type="match status" value="1"/>
</dbReference>
<keyword evidence="1" id="KW-0862">Zinc</keyword>
<keyword evidence="1" id="KW-0479">Metal-binding</keyword>
<dbReference type="PROSITE" id="PS50966">
    <property type="entry name" value="ZF_SWIM"/>
    <property type="match status" value="1"/>
</dbReference>